<protein>
    <submittedName>
        <fullName evidence="2">Uncharacterized protein</fullName>
    </submittedName>
</protein>
<dbReference type="AlphaFoldDB" id="A0A8J7UTE6"/>
<feature type="region of interest" description="Disordered" evidence="1">
    <location>
        <begin position="1"/>
        <end position="20"/>
    </location>
</feature>
<proteinExistence type="predicted"/>
<evidence type="ECO:0000313" key="2">
    <source>
        <dbReference type="EMBL" id="MBP3192531.1"/>
    </source>
</evidence>
<name>A0A8J7UTE6_9BACT</name>
<accession>A0A8J7UTE6</accession>
<evidence type="ECO:0000256" key="1">
    <source>
        <dbReference type="SAM" id="MobiDB-lite"/>
    </source>
</evidence>
<dbReference type="RefSeq" id="WP_210511432.1">
    <property type="nucleotide sequence ID" value="NZ_JAFIDN010000005.1"/>
</dbReference>
<evidence type="ECO:0000313" key="3">
    <source>
        <dbReference type="Proteomes" id="UP000673975"/>
    </source>
</evidence>
<reference evidence="2" key="1">
    <citation type="submission" date="2021-02" db="EMBL/GenBank/DDBJ databases">
        <title>Natronogracilivirga saccharolytica gen. nov. sp. nov. a new anaerobic, haloalkiliphilic carbohydrate-fermenting bacterium from soda lake and proposing of Cyclonatronumiaceae fam. nov. in the phylum Balneolaeota.</title>
        <authorList>
            <person name="Zhilina T.N."/>
            <person name="Sorokin D.Y."/>
            <person name="Zavarzina D.G."/>
            <person name="Toshchakov S.V."/>
            <person name="Kublanov I.V."/>
        </authorList>
    </citation>
    <scope>NUCLEOTIDE SEQUENCE</scope>
    <source>
        <strain evidence="2">Z-1702</strain>
    </source>
</reference>
<organism evidence="2 3">
    <name type="scientific">Natronogracilivirga saccharolytica</name>
    <dbReference type="NCBI Taxonomy" id="2812953"/>
    <lineage>
        <taxon>Bacteria</taxon>
        <taxon>Pseudomonadati</taxon>
        <taxon>Balneolota</taxon>
        <taxon>Balneolia</taxon>
        <taxon>Balneolales</taxon>
        <taxon>Cyclonatronaceae</taxon>
        <taxon>Natronogracilivirga</taxon>
    </lineage>
</organism>
<gene>
    <name evidence="2" type="ORF">NATSA_07640</name>
</gene>
<dbReference type="Proteomes" id="UP000673975">
    <property type="component" value="Unassembled WGS sequence"/>
</dbReference>
<dbReference type="EMBL" id="JAFIDN010000005">
    <property type="protein sequence ID" value="MBP3192531.1"/>
    <property type="molecule type" value="Genomic_DNA"/>
</dbReference>
<sequence length="83" mass="9305">MRNYPGSVSPGSVIDHTPLPGDRHDVAGFLLRRRIAGFIGIIVQPAECLRCDATVTEENFPFGHGITNRIDLFRQFVFDIHLI</sequence>
<keyword evidence="3" id="KW-1185">Reference proteome</keyword>
<comment type="caution">
    <text evidence="2">The sequence shown here is derived from an EMBL/GenBank/DDBJ whole genome shotgun (WGS) entry which is preliminary data.</text>
</comment>